<keyword evidence="11 12" id="KW-0968">Cytoplasmic vesicle</keyword>
<evidence type="ECO:0000256" key="8">
    <source>
        <dbReference type="ARBA" id="ARBA00022989"/>
    </source>
</evidence>
<evidence type="ECO:0000256" key="4">
    <source>
        <dbReference type="ARBA" id="ARBA00011182"/>
    </source>
</evidence>
<proteinExistence type="inferred from homology"/>
<dbReference type="Proteomes" id="UP001169217">
    <property type="component" value="Unassembled WGS sequence"/>
</dbReference>
<feature type="transmembrane region" description="Helical" evidence="12">
    <location>
        <begin position="166"/>
        <end position="184"/>
    </location>
</feature>
<reference evidence="14" key="1">
    <citation type="submission" date="2023-04" db="EMBL/GenBank/DDBJ databases">
        <title>Colletotrichum limetticola genome sequence.</title>
        <authorList>
            <person name="Baroncelli R."/>
        </authorList>
    </citation>
    <scope>NUCLEOTIDE SEQUENCE</scope>
    <source>
        <strain evidence="14">KLA-Anderson</strain>
    </source>
</reference>
<accession>A0ABQ9PU05</accession>
<keyword evidence="5 12" id="KW-0813">Transport</keyword>
<comment type="similarity">
    <text evidence="3 12">Belongs to the TPT transporter family. SLC35D subfamily.</text>
</comment>
<feature type="transmembrane region" description="Helical" evidence="12">
    <location>
        <begin position="243"/>
        <end position="260"/>
    </location>
</feature>
<keyword evidence="7 12" id="KW-0812">Transmembrane</keyword>
<evidence type="ECO:0000256" key="11">
    <source>
        <dbReference type="ARBA" id="ARBA00023329"/>
    </source>
</evidence>
<sequence length="384" mass="41701">MTDKKNEDYELRSSESFGEKDGFLARPPPRPRPTLGSPISKIDNSPGAAILAYCFSSISMTVVNKYVVSGQFWNLNFLYLAVQRTWRHSTLIRQRNVGLVSRDAGIGQSLLSAGFPIALLLVGMIYTGTKALQFLSVPVYTIFKNLTIIVIAYGEVLWFGGSVSPLALLSFGLMVLSSVVAAWADVQHALGGGSQSAEASAAVSTLNAGYAWMGMNVCCTAAYVLGMRKVIKKMNFKDWDTMFYNNLLTIPVLIVCTFLAEDWSSANIEKNFPVESRNSLFVGMIYSGLCAIFISYCSAWCIRVTSSTTYSVVGALNKLPIAISGLVFFDAPVTFGSVSAIVVGFISGIVYAWARIRQTEASKMSLPTTQPMSASSQSNRDANK</sequence>
<protein>
    <recommendedName>
        <fullName evidence="12">GDP-mannose transporter</fullName>
        <shortName evidence="12">GMT</shortName>
    </recommendedName>
</protein>
<keyword evidence="8 12" id="KW-1133">Transmembrane helix</keyword>
<evidence type="ECO:0000256" key="2">
    <source>
        <dbReference type="ARBA" id="ARBA00004439"/>
    </source>
</evidence>
<keyword evidence="6 12" id="KW-0762">Sugar transport</keyword>
<dbReference type="Pfam" id="PF08449">
    <property type="entry name" value="UAA"/>
    <property type="match status" value="1"/>
</dbReference>
<evidence type="ECO:0000256" key="5">
    <source>
        <dbReference type="ARBA" id="ARBA00022448"/>
    </source>
</evidence>
<comment type="caution">
    <text evidence="14">The sequence shown here is derived from an EMBL/GenBank/DDBJ whole genome shotgun (WGS) entry which is preliminary data.</text>
</comment>
<feature type="transmembrane region" description="Helical" evidence="12">
    <location>
        <begin position="309"/>
        <end position="329"/>
    </location>
</feature>
<evidence type="ECO:0000313" key="15">
    <source>
        <dbReference type="Proteomes" id="UP001169217"/>
    </source>
</evidence>
<organism evidence="14 15">
    <name type="scientific">Colletotrichum limetticola</name>
    <dbReference type="NCBI Taxonomy" id="1209924"/>
    <lineage>
        <taxon>Eukaryota</taxon>
        <taxon>Fungi</taxon>
        <taxon>Dikarya</taxon>
        <taxon>Ascomycota</taxon>
        <taxon>Pezizomycotina</taxon>
        <taxon>Sordariomycetes</taxon>
        <taxon>Hypocreomycetidae</taxon>
        <taxon>Glomerellales</taxon>
        <taxon>Glomerellaceae</taxon>
        <taxon>Colletotrichum</taxon>
        <taxon>Colletotrichum acutatum species complex</taxon>
    </lineage>
</organism>
<dbReference type="InterPro" id="IPR013657">
    <property type="entry name" value="SCL35B1-4/HUT1"/>
</dbReference>
<dbReference type="InterPro" id="IPR050186">
    <property type="entry name" value="TPT_transporter"/>
</dbReference>
<dbReference type="InterPro" id="IPR037185">
    <property type="entry name" value="EmrE-like"/>
</dbReference>
<evidence type="ECO:0000256" key="1">
    <source>
        <dbReference type="ARBA" id="ARBA00003420"/>
    </source>
</evidence>
<feature type="transmembrane region" description="Helical" evidence="12">
    <location>
        <begin position="335"/>
        <end position="354"/>
    </location>
</feature>
<feature type="transmembrane region" description="Helical" evidence="12">
    <location>
        <begin position="280"/>
        <end position="302"/>
    </location>
</feature>
<evidence type="ECO:0000256" key="12">
    <source>
        <dbReference type="RuleBase" id="RU367097"/>
    </source>
</evidence>
<evidence type="ECO:0000256" key="9">
    <source>
        <dbReference type="ARBA" id="ARBA00023034"/>
    </source>
</evidence>
<evidence type="ECO:0000256" key="13">
    <source>
        <dbReference type="SAM" id="MobiDB-lite"/>
    </source>
</evidence>
<dbReference type="PANTHER" id="PTHR11132">
    <property type="entry name" value="SOLUTE CARRIER FAMILY 35"/>
    <property type="match status" value="1"/>
</dbReference>
<keyword evidence="12" id="KW-0256">Endoplasmic reticulum</keyword>
<feature type="compositionally biased region" description="Basic and acidic residues" evidence="13">
    <location>
        <begin position="1"/>
        <end position="23"/>
    </location>
</feature>
<gene>
    <name evidence="14" type="ORF">CLIM01_07621</name>
</gene>
<dbReference type="SUPFAM" id="SSF103481">
    <property type="entry name" value="Multidrug resistance efflux transporter EmrE"/>
    <property type="match status" value="1"/>
</dbReference>
<evidence type="ECO:0000256" key="7">
    <source>
        <dbReference type="ARBA" id="ARBA00022692"/>
    </source>
</evidence>
<feature type="transmembrane region" description="Helical" evidence="12">
    <location>
        <begin position="210"/>
        <end position="231"/>
    </location>
</feature>
<feature type="region of interest" description="Disordered" evidence="13">
    <location>
        <begin position="364"/>
        <end position="384"/>
    </location>
</feature>
<comment type="subcellular location">
    <subcellularLocation>
        <location evidence="2 12">Cytoplasmic vesicle membrane</location>
        <topology evidence="2 12">Multi-pass membrane protein</topology>
    </subcellularLocation>
    <subcellularLocation>
        <location evidence="12">Golgi apparatus membrane</location>
        <topology evidence="12">Multi-pass membrane protein</topology>
    </subcellularLocation>
    <subcellularLocation>
        <location evidence="12">Endoplasmic reticulum membrane</location>
        <topology evidence="12">Multi-pass membrane protein</topology>
    </subcellularLocation>
</comment>
<comment type="function">
    <text evidence="1 12">Involved in the import of GDP-mannose from the cytoplasm into the Golgi lumen.</text>
</comment>
<feature type="transmembrane region" description="Helical" evidence="12">
    <location>
        <begin position="139"/>
        <end position="159"/>
    </location>
</feature>
<feature type="region of interest" description="Disordered" evidence="13">
    <location>
        <begin position="1"/>
        <end position="40"/>
    </location>
</feature>
<dbReference type="EMBL" id="JARUPT010000225">
    <property type="protein sequence ID" value="KAK0375017.1"/>
    <property type="molecule type" value="Genomic_DNA"/>
</dbReference>
<evidence type="ECO:0000313" key="14">
    <source>
        <dbReference type="EMBL" id="KAK0375017.1"/>
    </source>
</evidence>
<keyword evidence="10 12" id="KW-0472">Membrane</keyword>
<keyword evidence="15" id="KW-1185">Reference proteome</keyword>
<dbReference type="NCBIfam" id="TIGR00803">
    <property type="entry name" value="nst"/>
    <property type="match status" value="1"/>
</dbReference>
<evidence type="ECO:0000256" key="6">
    <source>
        <dbReference type="ARBA" id="ARBA00022597"/>
    </source>
</evidence>
<evidence type="ECO:0000256" key="10">
    <source>
        <dbReference type="ARBA" id="ARBA00023136"/>
    </source>
</evidence>
<name>A0ABQ9PU05_9PEZI</name>
<feature type="transmembrane region" description="Helical" evidence="12">
    <location>
        <begin position="110"/>
        <end position="127"/>
    </location>
</feature>
<keyword evidence="9 12" id="KW-0333">Golgi apparatus</keyword>
<evidence type="ECO:0000256" key="3">
    <source>
        <dbReference type="ARBA" id="ARBA00010425"/>
    </source>
</evidence>
<comment type="subunit">
    <text evidence="4 12">Homooligomer.</text>
</comment>